<dbReference type="SUPFAM" id="SSF88946">
    <property type="entry name" value="Sigma2 domain of RNA polymerase sigma factors"/>
    <property type="match status" value="1"/>
</dbReference>
<dbReference type="InterPro" id="IPR039425">
    <property type="entry name" value="RNA_pol_sigma-70-like"/>
</dbReference>
<evidence type="ECO:0000259" key="6">
    <source>
        <dbReference type="Pfam" id="PF04542"/>
    </source>
</evidence>
<evidence type="ECO:0000256" key="5">
    <source>
        <dbReference type="SAM" id="Coils"/>
    </source>
</evidence>
<dbReference type="Pfam" id="PF08281">
    <property type="entry name" value="Sigma70_r4_2"/>
    <property type="match status" value="1"/>
</dbReference>
<name>A0A7G9WBA7_ALKCA</name>
<evidence type="ECO:0000256" key="3">
    <source>
        <dbReference type="ARBA" id="ARBA00023082"/>
    </source>
</evidence>
<evidence type="ECO:0000256" key="1">
    <source>
        <dbReference type="ARBA" id="ARBA00010641"/>
    </source>
</evidence>
<evidence type="ECO:0000256" key="4">
    <source>
        <dbReference type="ARBA" id="ARBA00023163"/>
    </source>
</evidence>
<evidence type="ECO:0000259" key="7">
    <source>
        <dbReference type="Pfam" id="PF08281"/>
    </source>
</evidence>
<keyword evidence="3" id="KW-0731">Sigma factor</keyword>
<accession>A0A7G9WBA7</accession>
<dbReference type="InterPro" id="IPR014284">
    <property type="entry name" value="RNA_pol_sigma-70_dom"/>
</dbReference>
<dbReference type="Proteomes" id="UP000516160">
    <property type="component" value="Chromosome"/>
</dbReference>
<protein>
    <submittedName>
        <fullName evidence="8">Sigma-70 family RNA polymerase sigma factor</fullName>
    </submittedName>
</protein>
<dbReference type="GO" id="GO:0016987">
    <property type="term" value="F:sigma factor activity"/>
    <property type="evidence" value="ECO:0007669"/>
    <property type="project" value="UniProtKB-KW"/>
</dbReference>
<evidence type="ECO:0000313" key="9">
    <source>
        <dbReference type="Proteomes" id="UP000516160"/>
    </source>
</evidence>
<proteinExistence type="inferred from homology"/>
<dbReference type="InterPro" id="IPR013249">
    <property type="entry name" value="RNA_pol_sigma70_r4_t2"/>
</dbReference>
<dbReference type="Pfam" id="PF04542">
    <property type="entry name" value="Sigma70_r2"/>
    <property type="match status" value="1"/>
</dbReference>
<dbReference type="Gene3D" id="1.10.10.10">
    <property type="entry name" value="Winged helix-like DNA-binding domain superfamily/Winged helix DNA-binding domain"/>
    <property type="match status" value="1"/>
</dbReference>
<feature type="coiled-coil region" evidence="5">
    <location>
        <begin position="103"/>
        <end position="130"/>
    </location>
</feature>
<dbReference type="RefSeq" id="WP_213166368.1">
    <property type="nucleotide sequence ID" value="NZ_CP058559.1"/>
</dbReference>
<dbReference type="PANTHER" id="PTHR43133:SF51">
    <property type="entry name" value="RNA POLYMERASE SIGMA FACTOR"/>
    <property type="match status" value="1"/>
</dbReference>
<keyword evidence="9" id="KW-1185">Reference proteome</keyword>
<feature type="domain" description="RNA polymerase sigma factor 70 region 4 type 2" evidence="7">
    <location>
        <begin position="113"/>
        <end position="163"/>
    </location>
</feature>
<dbReference type="GO" id="GO:0003677">
    <property type="term" value="F:DNA binding"/>
    <property type="evidence" value="ECO:0007669"/>
    <property type="project" value="InterPro"/>
</dbReference>
<organism evidence="8 9">
    <name type="scientific">Alkalicella caledoniensis</name>
    <dbReference type="NCBI Taxonomy" id="2731377"/>
    <lineage>
        <taxon>Bacteria</taxon>
        <taxon>Bacillati</taxon>
        <taxon>Bacillota</taxon>
        <taxon>Clostridia</taxon>
        <taxon>Eubacteriales</taxon>
        <taxon>Proteinivoracaceae</taxon>
        <taxon>Alkalicella</taxon>
    </lineage>
</organism>
<comment type="similarity">
    <text evidence="1">Belongs to the sigma-70 factor family. ECF subfamily.</text>
</comment>
<sequence>MDVIKLVRKAKKGDKEALLKLIMDKKSEYYKLSYVYTQNKEDALDAMEDMIVILYEKINQLKNKESFHSWSKTILVNCAKSIHRKNHRIIFLDTVKDMGYLEKYESKEQNIDLNEQLKQLNKDQQEAIKLKYLLDMDYKTIATITKVSEGTVKSRVFNGLKKLREKLGGEYDHVRNK</sequence>
<keyword evidence="4" id="KW-0804">Transcription</keyword>
<dbReference type="InterPro" id="IPR013324">
    <property type="entry name" value="RNA_pol_sigma_r3/r4-like"/>
</dbReference>
<evidence type="ECO:0000256" key="2">
    <source>
        <dbReference type="ARBA" id="ARBA00023015"/>
    </source>
</evidence>
<dbReference type="InterPro" id="IPR013325">
    <property type="entry name" value="RNA_pol_sigma_r2"/>
</dbReference>
<dbReference type="SUPFAM" id="SSF88659">
    <property type="entry name" value="Sigma3 and sigma4 domains of RNA polymerase sigma factors"/>
    <property type="match status" value="1"/>
</dbReference>
<dbReference type="GO" id="GO:0006352">
    <property type="term" value="P:DNA-templated transcription initiation"/>
    <property type="evidence" value="ECO:0007669"/>
    <property type="project" value="InterPro"/>
</dbReference>
<dbReference type="KEGG" id="acae:HYG86_14935"/>
<dbReference type="InterPro" id="IPR036388">
    <property type="entry name" value="WH-like_DNA-bd_sf"/>
</dbReference>
<dbReference type="NCBIfam" id="TIGR02937">
    <property type="entry name" value="sigma70-ECF"/>
    <property type="match status" value="1"/>
</dbReference>
<keyword evidence="2" id="KW-0805">Transcription regulation</keyword>
<dbReference type="CDD" id="cd06171">
    <property type="entry name" value="Sigma70_r4"/>
    <property type="match status" value="1"/>
</dbReference>
<dbReference type="InterPro" id="IPR007627">
    <property type="entry name" value="RNA_pol_sigma70_r2"/>
</dbReference>
<dbReference type="Gene3D" id="1.10.1740.10">
    <property type="match status" value="1"/>
</dbReference>
<dbReference type="PANTHER" id="PTHR43133">
    <property type="entry name" value="RNA POLYMERASE ECF-TYPE SIGMA FACTO"/>
    <property type="match status" value="1"/>
</dbReference>
<dbReference type="EMBL" id="CP058559">
    <property type="protein sequence ID" value="QNO15969.1"/>
    <property type="molecule type" value="Genomic_DNA"/>
</dbReference>
<keyword evidence="5" id="KW-0175">Coiled coil</keyword>
<dbReference type="AlphaFoldDB" id="A0A7G9WBA7"/>
<reference evidence="8 9" key="1">
    <citation type="submission" date="2020-07" db="EMBL/GenBank/DDBJ databases">
        <title>Alkalicella. sp. LB2 genome.</title>
        <authorList>
            <person name="Postec A."/>
            <person name="Quemeneur M."/>
        </authorList>
    </citation>
    <scope>NUCLEOTIDE SEQUENCE [LARGE SCALE GENOMIC DNA]</scope>
    <source>
        <strain evidence="8 9">LB2</strain>
    </source>
</reference>
<evidence type="ECO:0000313" key="8">
    <source>
        <dbReference type="EMBL" id="QNO15969.1"/>
    </source>
</evidence>
<feature type="domain" description="RNA polymerase sigma-70 region 2" evidence="6">
    <location>
        <begin position="29"/>
        <end position="88"/>
    </location>
</feature>
<gene>
    <name evidence="8" type="ORF">HYG86_14935</name>
</gene>